<reference evidence="1 2" key="1">
    <citation type="submission" date="2024-04" db="EMBL/GenBank/DDBJ databases">
        <title>Draft genome sequence of Halopseudomonas sabulinigri NBRC 116187.</title>
        <authorList>
            <person name="Miyakawa T."/>
            <person name="Kusuya Y."/>
            <person name="Miura T."/>
        </authorList>
    </citation>
    <scope>NUCLEOTIDE SEQUENCE [LARGE SCALE GENOMIC DNA]</scope>
    <source>
        <strain evidence="1 2">4NH20-0042</strain>
    </source>
</reference>
<evidence type="ECO:0000313" key="2">
    <source>
        <dbReference type="Proteomes" id="UP001486808"/>
    </source>
</evidence>
<keyword evidence="2" id="KW-1185">Reference proteome</keyword>
<gene>
    <name evidence="1" type="ORF">NBRC116187_33580</name>
</gene>
<protein>
    <submittedName>
        <fullName evidence="1">Uncharacterized protein</fullName>
    </submittedName>
</protein>
<name>A0ABP9ZU56_9GAMM</name>
<proteinExistence type="predicted"/>
<sequence>MQHRLEVLLNIRCGQAFFTHQQLAGLAAHGVYHEFMQHSGYLRQWLTCSGPVPALVSQCSTECTQIETRALIVR</sequence>
<accession>A0ABP9ZU56</accession>
<comment type="caution">
    <text evidence="1">The sequence shown here is derived from an EMBL/GenBank/DDBJ whole genome shotgun (WGS) entry which is preliminary data.</text>
</comment>
<dbReference type="Proteomes" id="UP001486808">
    <property type="component" value="Unassembled WGS sequence"/>
</dbReference>
<evidence type="ECO:0000313" key="1">
    <source>
        <dbReference type="EMBL" id="GAA6132998.1"/>
    </source>
</evidence>
<dbReference type="EMBL" id="BAABWD010000006">
    <property type="protein sequence ID" value="GAA6132998.1"/>
    <property type="molecule type" value="Genomic_DNA"/>
</dbReference>
<organism evidence="1 2">
    <name type="scientific">Halopseudomonas sabulinigri</name>
    <dbReference type="NCBI Taxonomy" id="472181"/>
    <lineage>
        <taxon>Bacteria</taxon>
        <taxon>Pseudomonadati</taxon>
        <taxon>Pseudomonadota</taxon>
        <taxon>Gammaproteobacteria</taxon>
        <taxon>Pseudomonadales</taxon>
        <taxon>Pseudomonadaceae</taxon>
        <taxon>Halopseudomonas</taxon>
    </lineage>
</organism>